<feature type="non-terminal residue" evidence="1">
    <location>
        <position position="1"/>
    </location>
</feature>
<organism evidence="1 2">
    <name type="scientific">Ixodes persulcatus</name>
    <name type="common">Taiga tick</name>
    <dbReference type="NCBI Taxonomy" id="34615"/>
    <lineage>
        <taxon>Eukaryota</taxon>
        <taxon>Metazoa</taxon>
        <taxon>Ecdysozoa</taxon>
        <taxon>Arthropoda</taxon>
        <taxon>Chelicerata</taxon>
        <taxon>Arachnida</taxon>
        <taxon>Acari</taxon>
        <taxon>Parasitiformes</taxon>
        <taxon>Ixodida</taxon>
        <taxon>Ixodoidea</taxon>
        <taxon>Ixodidae</taxon>
        <taxon>Ixodinae</taxon>
        <taxon>Ixodes</taxon>
    </lineage>
</organism>
<comment type="caution">
    <text evidence="1">The sequence shown here is derived from an EMBL/GenBank/DDBJ whole genome shotgun (WGS) entry which is preliminary data.</text>
</comment>
<dbReference type="Proteomes" id="UP000805193">
    <property type="component" value="Unassembled WGS sequence"/>
</dbReference>
<accession>A0AC60P2Z9</accession>
<evidence type="ECO:0000313" key="1">
    <source>
        <dbReference type="EMBL" id="KAG0413748.1"/>
    </source>
</evidence>
<reference evidence="1 2" key="1">
    <citation type="journal article" date="2020" name="Cell">
        <title>Large-Scale Comparative Analyses of Tick Genomes Elucidate Their Genetic Diversity and Vector Capacities.</title>
        <authorList>
            <consortium name="Tick Genome and Microbiome Consortium (TIGMIC)"/>
            <person name="Jia N."/>
            <person name="Wang J."/>
            <person name="Shi W."/>
            <person name="Du L."/>
            <person name="Sun Y."/>
            <person name="Zhan W."/>
            <person name="Jiang J.F."/>
            <person name="Wang Q."/>
            <person name="Zhang B."/>
            <person name="Ji P."/>
            <person name="Bell-Sakyi L."/>
            <person name="Cui X.M."/>
            <person name="Yuan T.T."/>
            <person name="Jiang B.G."/>
            <person name="Yang W.F."/>
            <person name="Lam T.T."/>
            <person name="Chang Q.C."/>
            <person name="Ding S.J."/>
            <person name="Wang X.J."/>
            <person name="Zhu J.G."/>
            <person name="Ruan X.D."/>
            <person name="Zhao L."/>
            <person name="Wei J.T."/>
            <person name="Ye R.Z."/>
            <person name="Que T.C."/>
            <person name="Du C.H."/>
            <person name="Zhou Y.H."/>
            <person name="Cheng J.X."/>
            <person name="Dai P.F."/>
            <person name="Guo W.B."/>
            <person name="Han X.H."/>
            <person name="Huang E.J."/>
            <person name="Li L.F."/>
            <person name="Wei W."/>
            <person name="Gao Y.C."/>
            <person name="Liu J.Z."/>
            <person name="Shao H.Z."/>
            <person name="Wang X."/>
            <person name="Wang C.C."/>
            <person name="Yang T.C."/>
            <person name="Huo Q.B."/>
            <person name="Li W."/>
            <person name="Chen H.Y."/>
            <person name="Chen S.E."/>
            <person name="Zhou L.G."/>
            <person name="Ni X.B."/>
            <person name="Tian J.H."/>
            <person name="Sheng Y."/>
            <person name="Liu T."/>
            <person name="Pan Y.S."/>
            <person name="Xia L.Y."/>
            <person name="Li J."/>
            <person name="Zhao F."/>
            <person name="Cao W.C."/>
        </authorList>
    </citation>
    <scope>NUCLEOTIDE SEQUENCE [LARGE SCALE GENOMIC DNA]</scope>
    <source>
        <strain evidence="1">Iper-2018</strain>
    </source>
</reference>
<keyword evidence="2" id="KW-1185">Reference proteome</keyword>
<evidence type="ECO:0000313" key="2">
    <source>
        <dbReference type="Proteomes" id="UP000805193"/>
    </source>
</evidence>
<name>A0AC60P2Z9_IXOPE</name>
<dbReference type="EMBL" id="JABSTQ010011235">
    <property type="protein sequence ID" value="KAG0413748.1"/>
    <property type="molecule type" value="Genomic_DNA"/>
</dbReference>
<gene>
    <name evidence="1" type="ORF">HPB47_009081</name>
</gene>
<proteinExistence type="predicted"/>
<sequence length="729" mass="81724">LGMEHDGVQDGNPCDVDNFVMSPTLGAGKTTWSACSRQYMAKFLRSQAAVCVFQQASLVNLLGPKSGLPGEQFTADQQCALRFGSSSRKTSHQSLQETCRMLRCEMSRGLTPVSFAAHPALEGTPCGEGKWCKGGNCVARKDELERRRSRDPPVDGGWGPWSSFGSCRSDCVGRDDFAYVGVKVSRRRCDRPSPQNGGKFCEGSDKRVQICDASQICTASTPQRLLEDFLQSICSQASLRDTTIEPYGTQFPSRDYSHSCYVWCRKRVGGYMTHGWKIPEGTPCWSLSQRRDAQKSNRYCVDGECQAFDCYGRSTAEDTDETECPRQSMTMVARAHGVPAGWGPWHPVSECRHSCLVDGTGFQLVSRECNSISRCSGKRENFKLCDSTRKCRGMVTADQYATKICEKYHRKYPSLLSGKGRQLPRQPGNPHVACVVACQDRVWKDTHYQMDVFEEGRFPFGTDCSGRRGSAYCVSGRCQRFSHEGTPLEEEAVQPRPPQRERRRRRTKRGAHDRAERRNGQQEQLWRRPLSLGGPMVPLWWLQTNQTWARVSPFTWKVIMSDCTLPCGGGTRNTSVHCQVLGNRVSDDLCDPVLRPTMRMGVGACNTEPCSGKWHTEPWSPCSRSCGSPSHQSRVVACLRPLTQSLFSLVHDSNCPRPEPPRLRKCYLPPCPGRYVEVVCKWEYVRLGCSCRLSLKGEFDRGRETSGGGDDWLVVLEQPGAEWGRLRVL</sequence>
<protein>
    <submittedName>
        <fullName evidence="1">Uncharacterized protein</fullName>
    </submittedName>
</protein>